<protein>
    <submittedName>
        <fullName evidence="2">Uncharacterized protein</fullName>
    </submittedName>
</protein>
<dbReference type="KEGG" id="dpo:26532967"/>
<proteinExistence type="predicted"/>
<dbReference type="Proteomes" id="UP000001819">
    <property type="component" value="Chromosome X"/>
</dbReference>
<name>A0A6I8W3W3_DROPS</name>
<sequence>MKLLGKQIAGTGGLCLLNMPSVHPSPLSPLQMMVESDLHVPSKVLHSVICMYVFNESYNSLRIARGAPLSVQLALRVINSRNYMTTVGGLNDRIPDHDPEKEYEAVVSYYRIADESQCVSRKSSHTRTLLNHSVCSANRLY</sequence>
<gene>
    <name evidence="2" type="primary">LOC26532967</name>
</gene>
<keyword evidence="1" id="KW-1185">Reference proteome</keyword>
<accession>A0A6I8W3W3</accession>
<evidence type="ECO:0000313" key="1">
    <source>
        <dbReference type="Proteomes" id="UP000001819"/>
    </source>
</evidence>
<dbReference type="InParanoid" id="A0A6I8W3W3"/>
<dbReference type="RefSeq" id="XP_033238003.1">
    <property type="nucleotide sequence ID" value="XM_033382112.1"/>
</dbReference>
<dbReference type="AlphaFoldDB" id="A0A6I8W3W3"/>
<reference evidence="2" key="1">
    <citation type="submission" date="2025-08" db="UniProtKB">
        <authorList>
            <consortium name="RefSeq"/>
        </authorList>
    </citation>
    <scope>IDENTIFICATION</scope>
    <source>
        <strain evidence="2">MV-25-SWS-2005</strain>
        <tissue evidence="2">Whole body</tissue>
    </source>
</reference>
<organism evidence="1 2">
    <name type="scientific">Drosophila pseudoobscura pseudoobscura</name>
    <name type="common">Fruit fly</name>
    <dbReference type="NCBI Taxonomy" id="46245"/>
    <lineage>
        <taxon>Eukaryota</taxon>
        <taxon>Metazoa</taxon>
        <taxon>Ecdysozoa</taxon>
        <taxon>Arthropoda</taxon>
        <taxon>Hexapoda</taxon>
        <taxon>Insecta</taxon>
        <taxon>Pterygota</taxon>
        <taxon>Neoptera</taxon>
        <taxon>Endopterygota</taxon>
        <taxon>Diptera</taxon>
        <taxon>Brachycera</taxon>
        <taxon>Muscomorpha</taxon>
        <taxon>Ephydroidea</taxon>
        <taxon>Drosophilidae</taxon>
        <taxon>Drosophila</taxon>
        <taxon>Sophophora</taxon>
    </lineage>
</organism>
<evidence type="ECO:0000313" key="2">
    <source>
        <dbReference type="RefSeq" id="XP_033238003.1"/>
    </source>
</evidence>